<name>A0A2B7X3E2_9EURO</name>
<organism evidence="2 3">
    <name type="scientific">Blastomyces parvus</name>
    <dbReference type="NCBI Taxonomy" id="2060905"/>
    <lineage>
        <taxon>Eukaryota</taxon>
        <taxon>Fungi</taxon>
        <taxon>Dikarya</taxon>
        <taxon>Ascomycota</taxon>
        <taxon>Pezizomycotina</taxon>
        <taxon>Eurotiomycetes</taxon>
        <taxon>Eurotiomycetidae</taxon>
        <taxon>Onygenales</taxon>
        <taxon>Ajellomycetaceae</taxon>
        <taxon>Blastomyces</taxon>
    </lineage>
</organism>
<dbReference type="Proteomes" id="UP000224080">
    <property type="component" value="Unassembled WGS sequence"/>
</dbReference>
<feature type="region of interest" description="Disordered" evidence="1">
    <location>
        <begin position="244"/>
        <end position="282"/>
    </location>
</feature>
<feature type="region of interest" description="Disordered" evidence="1">
    <location>
        <begin position="145"/>
        <end position="223"/>
    </location>
</feature>
<feature type="compositionally biased region" description="Polar residues" evidence="1">
    <location>
        <begin position="1"/>
        <end position="23"/>
    </location>
</feature>
<accession>A0A2B7X3E2</accession>
<feature type="compositionally biased region" description="Polar residues" evidence="1">
    <location>
        <begin position="197"/>
        <end position="213"/>
    </location>
</feature>
<dbReference type="EMBL" id="PDNC01000049">
    <property type="protein sequence ID" value="PGH03370.1"/>
    <property type="molecule type" value="Genomic_DNA"/>
</dbReference>
<evidence type="ECO:0000313" key="2">
    <source>
        <dbReference type="EMBL" id="PGH03370.1"/>
    </source>
</evidence>
<feature type="compositionally biased region" description="Polar residues" evidence="1">
    <location>
        <begin position="165"/>
        <end position="188"/>
    </location>
</feature>
<comment type="caution">
    <text evidence="2">The sequence shown here is derived from an EMBL/GenBank/DDBJ whole genome shotgun (WGS) entry which is preliminary data.</text>
</comment>
<sequence length="282" mass="30479">MGQPRRTGNTPPNSSCSVQANSDSSDRSEVRGSTAEGVHYWSLPSLPQALRLEERITDERENNGRCHIYNSENVFRWEADVGSRCQTDFGAPVSISLEDIQDHHADRGTGPARTDRARGAGLTTTGTRHPALWYVSDDSYLYAPPRPNGYLDNGVGNEAEPENPRTPTDTRTNQVNGSPDSTRPNPSEGSPDGSVLNMPQNGGQGQVLGNTPDGQDDGNYIWEEPFIPSGIHIPQVESQGVLGSMLNNQTNGNGGLANHSVNSGFSDESSSDDDDGEYNPRR</sequence>
<evidence type="ECO:0000313" key="3">
    <source>
        <dbReference type="Proteomes" id="UP000224080"/>
    </source>
</evidence>
<keyword evidence="3" id="KW-1185">Reference proteome</keyword>
<feature type="compositionally biased region" description="Basic and acidic residues" evidence="1">
    <location>
        <begin position="103"/>
        <end position="118"/>
    </location>
</feature>
<feature type="compositionally biased region" description="Acidic residues" evidence="1">
    <location>
        <begin position="269"/>
        <end position="282"/>
    </location>
</feature>
<reference evidence="2 3" key="1">
    <citation type="submission" date="2017-10" db="EMBL/GenBank/DDBJ databases">
        <title>Comparative genomics in systemic dimorphic fungi from Ajellomycetaceae.</title>
        <authorList>
            <person name="Munoz J.F."/>
            <person name="Mcewen J.G."/>
            <person name="Clay O.K."/>
            <person name="Cuomo C.A."/>
        </authorList>
    </citation>
    <scope>NUCLEOTIDE SEQUENCE [LARGE SCALE GENOMIC DNA]</scope>
    <source>
        <strain evidence="2 3">UAMH130</strain>
    </source>
</reference>
<feature type="region of interest" description="Disordered" evidence="1">
    <location>
        <begin position="1"/>
        <end position="38"/>
    </location>
</feature>
<gene>
    <name evidence="2" type="ORF">GX51_04101</name>
</gene>
<proteinExistence type="predicted"/>
<protein>
    <submittedName>
        <fullName evidence="2">Uncharacterized protein</fullName>
    </submittedName>
</protein>
<dbReference type="AlphaFoldDB" id="A0A2B7X3E2"/>
<dbReference type="OrthoDB" id="4188738at2759"/>
<feature type="region of interest" description="Disordered" evidence="1">
    <location>
        <begin position="103"/>
        <end position="125"/>
    </location>
</feature>
<evidence type="ECO:0000256" key="1">
    <source>
        <dbReference type="SAM" id="MobiDB-lite"/>
    </source>
</evidence>